<reference evidence="2" key="1">
    <citation type="submission" date="2025-08" db="UniProtKB">
        <authorList>
            <consortium name="RefSeq"/>
        </authorList>
    </citation>
    <scope>IDENTIFICATION</scope>
    <source>
        <tissue evidence="2">Whole body</tissue>
    </source>
</reference>
<dbReference type="GeneID" id="112680493"/>
<name>A0A8B8F6C1_9HEMI</name>
<gene>
    <name evidence="2" type="primary">LOC112680493</name>
</gene>
<dbReference type="OrthoDB" id="6594579at2759"/>
<evidence type="ECO:0000313" key="2">
    <source>
        <dbReference type="RefSeq" id="XP_025406384.1"/>
    </source>
</evidence>
<sequence length="131" mass="15127">MPSQNVQRKNAHVIYPLILRQVVNLWDQGVIYTLSRTTVNSCCHHLFIKWFNSFSSIQFNYCPLNGFRKSGFLIDGSDVNSDENVLTEIQDIFVVIDVEHFIHFDDQLETQQTHVSAISIVEDQVEDVRGI</sequence>
<proteinExistence type="predicted"/>
<keyword evidence="1" id="KW-1185">Reference proteome</keyword>
<accession>A0A8B8F6C1</accession>
<organism evidence="1 2">
    <name type="scientific">Sipha flava</name>
    <name type="common">yellow sugarcane aphid</name>
    <dbReference type="NCBI Taxonomy" id="143950"/>
    <lineage>
        <taxon>Eukaryota</taxon>
        <taxon>Metazoa</taxon>
        <taxon>Ecdysozoa</taxon>
        <taxon>Arthropoda</taxon>
        <taxon>Hexapoda</taxon>
        <taxon>Insecta</taxon>
        <taxon>Pterygota</taxon>
        <taxon>Neoptera</taxon>
        <taxon>Paraneoptera</taxon>
        <taxon>Hemiptera</taxon>
        <taxon>Sternorrhyncha</taxon>
        <taxon>Aphidomorpha</taxon>
        <taxon>Aphidoidea</taxon>
        <taxon>Aphididae</taxon>
        <taxon>Sipha</taxon>
    </lineage>
</organism>
<dbReference type="Proteomes" id="UP000694846">
    <property type="component" value="Unplaced"/>
</dbReference>
<evidence type="ECO:0000313" key="1">
    <source>
        <dbReference type="Proteomes" id="UP000694846"/>
    </source>
</evidence>
<dbReference type="AlphaFoldDB" id="A0A8B8F6C1"/>
<dbReference type="RefSeq" id="XP_025406384.1">
    <property type="nucleotide sequence ID" value="XM_025550599.1"/>
</dbReference>
<protein>
    <submittedName>
        <fullName evidence="2">Uncharacterized protein LOC112680493</fullName>
    </submittedName>
</protein>